<dbReference type="PROSITE" id="PS50262">
    <property type="entry name" value="G_PROTEIN_RECEP_F1_2"/>
    <property type="match status" value="1"/>
</dbReference>
<dbReference type="InterPro" id="IPR000826">
    <property type="entry name" value="Formyl_rcpt-rel"/>
</dbReference>
<feature type="transmembrane region" description="Helical" evidence="14">
    <location>
        <begin position="114"/>
        <end position="132"/>
    </location>
</feature>
<evidence type="ECO:0000256" key="10">
    <source>
        <dbReference type="ARBA" id="ARBA00023180"/>
    </source>
</evidence>
<feature type="transmembrane region" description="Helical" evidence="14">
    <location>
        <begin position="40"/>
        <end position="63"/>
    </location>
</feature>
<feature type="transmembrane region" description="Helical" evidence="14">
    <location>
        <begin position="75"/>
        <end position="102"/>
    </location>
</feature>
<evidence type="ECO:0000313" key="17">
    <source>
        <dbReference type="Proteomes" id="UP001221898"/>
    </source>
</evidence>
<name>A0AAD7S0T4_9TELE</name>
<dbReference type="GO" id="GO:0005886">
    <property type="term" value="C:plasma membrane"/>
    <property type="evidence" value="ECO:0007669"/>
    <property type="project" value="UniProtKB-SubCell"/>
</dbReference>
<accession>A0AAD7S0T4</accession>
<feature type="domain" description="G-protein coupled receptors family 1 profile" evidence="15">
    <location>
        <begin position="55"/>
        <end position="295"/>
    </location>
</feature>
<gene>
    <name evidence="16" type="ORF">AAFF_G00054570</name>
</gene>
<organism evidence="16 17">
    <name type="scientific">Aldrovandia affinis</name>
    <dbReference type="NCBI Taxonomy" id="143900"/>
    <lineage>
        <taxon>Eukaryota</taxon>
        <taxon>Metazoa</taxon>
        <taxon>Chordata</taxon>
        <taxon>Craniata</taxon>
        <taxon>Vertebrata</taxon>
        <taxon>Euteleostomi</taxon>
        <taxon>Actinopterygii</taxon>
        <taxon>Neopterygii</taxon>
        <taxon>Teleostei</taxon>
        <taxon>Notacanthiformes</taxon>
        <taxon>Halosauridae</taxon>
        <taxon>Aldrovandia</taxon>
    </lineage>
</organism>
<keyword evidence="8" id="KW-1015">Disulfide bond</keyword>
<evidence type="ECO:0000256" key="14">
    <source>
        <dbReference type="SAM" id="Phobius"/>
    </source>
</evidence>
<dbReference type="PRINTS" id="PR00526">
    <property type="entry name" value="FMETLEUPHER"/>
</dbReference>
<evidence type="ECO:0000259" key="15">
    <source>
        <dbReference type="PROSITE" id="PS50262"/>
    </source>
</evidence>
<evidence type="ECO:0000256" key="5">
    <source>
        <dbReference type="ARBA" id="ARBA00022989"/>
    </source>
</evidence>
<keyword evidence="3" id="KW-0145">Chemotaxis</keyword>
<dbReference type="PANTHER" id="PTHR24225:SF0">
    <property type="entry name" value="N-FORMYL PEPTIDE RECEPTOR 2"/>
    <property type="match status" value="1"/>
</dbReference>
<dbReference type="InterPro" id="IPR000276">
    <property type="entry name" value="GPCR_Rhodpsn"/>
</dbReference>
<dbReference type="GO" id="GO:0007200">
    <property type="term" value="P:phospholipase C-activating G protein-coupled receptor signaling pathway"/>
    <property type="evidence" value="ECO:0007669"/>
    <property type="project" value="TreeGrafter"/>
</dbReference>
<keyword evidence="4 13" id="KW-0812">Transmembrane</keyword>
<evidence type="ECO:0000256" key="2">
    <source>
        <dbReference type="ARBA" id="ARBA00022475"/>
    </source>
</evidence>
<evidence type="ECO:0000256" key="6">
    <source>
        <dbReference type="ARBA" id="ARBA00023040"/>
    </source>
</evidence>
<dbReference type="FunFam" id="1.20.1070.10:FF:000034">
    <property type="entry name" value="G-protein coupled receptor 1"/>
    <property type="match status" value="1"/>
</dbReference>
<keyword evidence="11 13" id="KW-0807">Transducer</keyword>
<sequence length="346" mass="37907">MEDYDFNGYEDYYVGNDTTENVTAGGLAAFQVHRSRLTEALLVVNSAICLLGVGGNGLVIWICGFRMKRTVTSTWYLSLAVSDFLFCAWMPFSLAVMASAHWPFGAVMCKLTSGALFLNMFSSLFLLVLISADRYVMVTFPVWAQNRRTIRRAAAAVALAWVLAATLSTPSLAFRQIKGHGNATLCYTDYGSASTHRVVALSRFVVGFAMPLLLIVSCYALIVVRLRGIRAARTSKPLLVVATLVVAFFACWLPYHIFVLLEIDHQQHSAALVRVGQEVGGTLAAGHSFLNPILYVLMGHDFRRTLRRSALTKMEHALREDGPASRCASRSVSVEARAGLQISVVG</sequence>
<dbReference type="PROSITE" id="PS00237">
    <property type="entry name" value="G_PROTEIN_RECEP_F1_1"/>
    <property type="match status" value="1"/>
</dbReference>
<comment type="similarity">
    <text evidence="12">Belongs to the chemokine-like receptor (CMKLR) family.</text>
</comment>
<evidence type="ECO:0000256" key="7">
    <source>
        <dbReference type="ARBA" id="ARBA00023136"/>
    </source>
</evidence>
<reference evidence="16" key="1">
    <citation type="journal article" date="2023" name="Science">
        <title>Genome structures resolve the early diversification of teleost fishes.</title>
        <authorList>
            <person name="Parey E."/>
            <person name="Louis A."/>
            <person name="Montfort J."/>
            <person name="Bouchez O."/>
            <person name="Roques C."/>
            <person name="Iampietro C."/>
            <person name="Lluch J."/>
            <person name="Castinel A."/>
            <person name="Donnadieu C."/>
            <person name="Desvignes T."/>
            <person name="Floi Bucao C."/>
            <person name="Jouanno E."/>
            <person name="Wen M."/>
            <person name="Mejri S."/>
            <person name="Dirks R."/>
            <person name="Jansen H."/>
            <person name="Henkel C."/>
            <person name="Chen W.J."/>
            <person name="Zahm M."/>
            <person name="Cabau C."/>
            <person name="Klopp C."/>
            <person name="Thompson A.W."/>
            <person name="Robinson-Rechavi M."/>
            <person name="Braasch I."/>
            <person name="Lecointre G."/>
            <person name="Bobe J."/>
            <person name="Postlethwait J.H."/>
            <person name="Berthelot C."/>
            <person name="Roest Crollius H."/>
            <person name="Guiguen Y."/>
        </authorList>
    </citation>
    <scope>NUCLEOTIDE SEQUENCE</scope>
    <source>
        <strain evidence="16">NC1722</strain>
    </source>
</reference>
<dbReference type="CDD" id="cd14974">
    <property type="entry name" value="7tmA_Anaphylatoxin_R-like"/>
    <property type="match status" value="1"/>
</dbReference>
<dbReference type="InterPro" id="IPR017452">
    <property type="entry name" value="GPCR_Rhodpsn_7TM"/>
</dbReference>
<proteinExistence type="inferred from homology"/>
<keyword evidence="9 13" id="KW-0675">Receptor</keyword>
<comment type="similarity">
    <text evidence="13">Belongs to the G-protein coupled receptor 1 family.</text>
</comment>
<evidence type="ECO:0000256" key="12">
    <source>
        <dbReference type="ARBA" id="ARBA00025736"/>
    </source>
</evidence>
<dbReference type="AlphaFoldDB" id="A0AAD7S0T4"/>
<keyword evidence="7 14" id="KW-0472">Membrane</keyword>
<dbReference type="Pfam" id="PF00001">
    <property type="entry name" value="7tm_1"/>
    <property type="match status" value="1"/>
</dbReference>
<dbReference type="GO" id="GO:0006935">
    <property type="term" value="P:chemotaxis"/>
    <property type="evidence" value="ECO:0007669"/>
    <property type="project" value="UniProtKB-KW"/>
</dbReference>
<dbReference type="PANTHER" id="PTHR24225">
    <property type="entry name" value="CHEMOTACTIC RECEPTOR"/>
    <property type="match status" value="1"/>
</dbReference>
<keyword evidence="6 13" id="KW-0297">G-protein coupled receptor</keyword>
<dbReference type="GO" id="GO:0004930">
    <property type="term" value="F:G protein-coupled receptor activity"/>
    <property type="evidence" value="ECO:0007669"/>
    <property type="project" value="UniProtKB-KW"/>
</dbReference>
<comment type="caution">
    <text evidence="16">The sequence shown here is derived from an EMBL/GenBank/DDBJ whole genome shotgun (WGS) entry which is preliminary data.</text>
</comment>
<feature type="transmembrane region" description="Helical" evidence="14">
    <location>
        <begin position="204"/>
        <end position="226"/>
    </location>
</feature>
<evidence type="ECO:0000256" key="9">
    <source>
        <dbReference type="ARBA" id="ARBA00023170"/>
    </source>
</evidence>
<comment type="subcellular location">
    <subcellularLocation>
        <location evidence="1">Cell membrane</location>
        <topology evidence="1">Multi-pass membrane protein</topology>
    </subcellularLocation>
</comment>
<dbReference type="GO" id="GO:0007204">
    <property type="term" value="P:positive regulation of cytosolic calcium ion concentration"/>
    <property type="evidence" value="ECO:0007669"/>
    <property type="project" value="TreeGrafter"/>
</dbReference>
<evidence type="ECO:0000256" key="13">
    <source>
        <dbReference type="RuleBase" id="RU000688"/>
    </source>
</evidence>
<dbReference type="GO" id="GO:0004875">
    <property type="term" value="F:complement receptor activity"/>
    <property type="evidence" value="ECO:0007669"/>
    <property type="project" value="TreeGrafter"/>
</dbReference>
<keyword evidence="17" id="KW-1185">Reference proteome</keyword>
<evidence type="ECO:0000256" key="4">
    <source>
        <dbReference type="ARBA" id="ARBA00022692"/>
    </source>
</evidence>
<feature type="transmembrane region" description="Helical" evidence="14">
    <location>
        <begin position="279"/>
        <end position="298"/>
    </location>
</feature>
<evidence type="ECO:0000313" key="16">
    <source>
        <dbReference type="EMBL" id="KAJ8393924.1"/>
    </source>
</evidence>
<dbReference type="SUPFAM" id="SSF81321">
    <property type="entry name" value="Family A G protein-coupled receptor-like"/>
    <property type="match status" value="1"/>
</dbReference>
<dbReference type="PRINTS" id="PR00237">
    <property type="entry name" value="GPCRRHODOPSN"/>
</dbReference>
<feature type="transmembrane region" description="Helical" evidence="14">
    <location>
        <begin position="153"/>
        <end position="174"/>
    </location>
</feature>
<dbReference type="Proteomes" id="UP001221898">
    <property type="component" value="Unassembled WGS sequence"/>
</dbReference>
<evidence type="ECO:0000256" key="11">
    <source>
        <dbReference type="ARBA" id="ARBA00023224"/>
    </source>
</evidence>
<keyword evidence="10" id="KW-0325">Glycoprotein</keyword>
<dbReference type="EMBL" id="JAINUG010000131">
    <property type="protein sequence ID" value="KAJ8393924.1"/>
    <property type="molecule type" value="Genomic_DNA"/>
</dbReference>
<feature type="transmembrane region" description="Helical" evidence="14">
    <location>
        <begin position="238"/>
        <end position="259"/>
    </location>
</feature>
<protein>
    <recommendedName>
        <fullName evidence="15">G-protein coupled receptors family 1 profile domain-containing protein</fullName>
    </recommendedName>
</protein>
<evidence type="ECO:0000256" key="3">
    <source>
        <dbReference type="ARBA" id="ARBA00022500"/>
    </source>
</evidence>
<dbReference type="Gene3D" id="1.20.1070.10">
    <property type="entry name" value="Rhodopsin 7-helix transmembrane proteins"/>
    <property type="match status" value="1"/>
</dbReference>
<keyword evidence="2" id="KW-1003">Cell membrane</keyword>
<evidence type="ECO:0000256" key="1">
    <source>
        <dbReference type="ARBA" id="ARBA00004651"/>
    </source>
</evidence>
<keyword evidence="5 14" id="KW-1133">Transmembrane helix</keyword>
<evidence type="ECO:0000256" key="8">
    <source>
        <dbReference type="ARBA" id="ARBA00023157"/>
    </source>
</evidence>
<dbReference type="GO" id="GO:0006954">
    <property type="term" value="P:inflammatory response"/>
    <property type="evidence" value="ECO:0007669"/>
    <property type="project" value="TreeGrafter"/>
</dbReference>